<organism evidence="2 3">
    <name type="scientific">Ruegeria atlantica</name>
    <dbReference type="NCBI Taxonomy" id="81569"/>
    <lineage>
        <taxon>Bacteria</taxon>
        <taxon>Pseudomonadati</taxon>
        <taxon>Pseudomonadota</taxon>
        <taxon>Alphaproteobacteria</taxon>
        <taxon>Rhodobacterales</taxon>
        <taxon>Roseobacteraceae</taxon>
        <taxon>Ruegeria</taxon>
    </lineage>
</organism>
<evidence type="ECO:0000313" key="2">
    <source>
        <dbReference type="EMBL" id="NOE19982.1"/>
    </source>
</evidence>
<name>A0AA90YVS9_9RHOB</name>
<reference evidence="2" key="1">
    <citation type="submission" date="2019-12" db="EMBL/GenBank/DDBJ databases">
        <title>Ruegeria JWLKs population differentiation of coral mucus and skeleton niches.</title>
        <authorList>
            <person name="Luo D."/>
        </authorList>
    </citation>
    <scope>NUCLEOTIDE SEQUENCE</scope>
    <source>
        <strain evidence="2">HKCCD6181</strain>
    </source>
</reference>
<protein>
    <submittedName>
        <fullName evidence="2">Uncharacterized protein</fullName>
    </submittedName>
</protein>
<dbReference type="AlphaFoldDB" id="A0AA90YVS9"/>
<keyword evidence="1" id="KW-1133">Transmembrane helix</keyword>
<gene>
    <name evidence="2" type="ORF">GS634_17800</name>
</gene>
<proteinExistence type="predicted"/>
<feature type="transmembrane region" description="Helical" evidence="1">
    <location>
        <begin position="20"/>
        <end position="38"/>
    </location>
</feature>
<dbReference type="EMBL" id="WVRA01000007">
    <property type="protein sequence ID" value="NOE19982.1"/>
    <property type="molecule type" value="Genomic_DNA"/>
</dbReference>
<keyword evidence="1" id="KW-0472">Membrane</keyword>
<dbReference type="Proteomes" id="UP000597886">
    <property type="component" value="Unassembled WGS sequence"/>
</dbReference>
<sequence length="74" mass="8093">MPLLAWRSVRPTRVLVCDVIIKAVTLFLIGMGVLAMFGKLRFPGQKKLSSAKCPRCGRFRIGKGPCACEKGGRT</sequence>
<evidence type="ECO:0000313" key="3">
    <source>
        <dbReference type="Proteomes" id="UP000597886"/>
    </source>
</evidence>
<comment type="caution">
    <text evidence="2">The sequence shown here is derived from an EMBL/GenBank/DDBJ whole genome shotgun (WGS) entry which is preliminary data.</text>
</comment>
<evidence type="ECO:0000256" key="1">
    <source>
        <dbReference type="SAM" id="Phobius"/>
    </source>
</evidence>
<keyword evidence="1" id="KW-0812">Transmembrane</keyword>
<accession>A0AA90YVS9</accession>